<sequence>MNFTGALAARRTFVRAIEYWVPSADGTLLEFGGGLFGSASRLAAATEQLRFGRGEGLPGRAWALGHPIVLKDLQGSDFRRSAAARVEGLTCGIAMPIFVGGALSSVVVMFCGDDDDHAGAIELWRNQPAESPDMTLVDGYYGTTGDTFEFISRATAFRRGTGLPGQVWQSMEPVFLPDLGKGSGFLRADTAVKVGINRGFALPCSTTDGSVQVIAFLSALATPIATAVEIWGPDEAGRAVRRYGFSETEAPPADAAEAATQALATGRPVAAPRFIAVPVSPQGAVTSVVALHF</sequence>
<dbReference type="Gene3D" id="3.30.450.40">
    <property type="match status" value="2"/>
</dbReference>
<accession>A0A2W5RSU0</accession>
<dbReference type="AlphaFoldDB" id="A0A2W5RSU0"/>
<protein>
    <submittedName>
        <fullName evidence="1">GAF domain-containing protein</fullName>
    </submittedName>
</protein>
<organism evidence="1 2">
    <name type="scientific">Variovorax paradoxus</name>
    <dbReference type="NCBI Taxonomy" id="34073"/>
    <lineage>
        <taxon>Bacteria</taxon>
        <taxon>Pseudomonadati</taxon>
        <taxon>Pseudomonadota</taxon>
        <taxon>Betaproteobacteria</taxon>
        <taxon>Burkholderiales</taxon>
        <taxon>Comamonadaceae</taxon>
        <taxon>Variovorax</taxon>
    </lineage>
</organism>
<proteinExistence type="predicted"/>
<dbReference type="InterPro" id="IPR029016">
    <property type="entry name" value="GAF-like_dom_sf"/>
</dbReference>
<dbReference type="Proteomes" id="UP000249135">
    <property type="component" value="Unassembled WGS sequence"/>
</dbReference>
<name>A0A2W5RSU0_VARPD</name>
<reference evidence="1 2" key="1">
    <citation type="submission" date="2017-08" db="EMBL/GenBank/DDBJ databases">
        <title>Infants hospitalized years apart are colonized by the same room-sourced microbial strains.</title>
        <authorList>
            <person name="Brooks B."/>
            <person name="Olm M.R."/>
            <person name="Firek B.A."/>
            <person name="Baker R."/>
            <person name="Thomas B.C."/>
            <person name="Morowitz M.J."/>
            <person name="Banfield J.F."/>
        </authorList>
    </citation>
    <scope>NUCLEOTIDE SEQUENCE [LARGE SCALE GENOMIC DNA]</scope>
    <source>
        <strain evidence="1">S2_005_003_R2_41</strain>
    </source>
</reference>
<comment type="caution">
    <text evidence="1">The sequence shown here is derived from an EMBL/GenBank/DDBJ whole genome shotgun (WGS) entry which is preliminary data.</text>
</comment>
<evidence type="ECO:0000313" key="1">
    <source>
        <dbReference type="EMBL" id="PZQ70403.1"/>
    </source>
</evidence>
<dbReference type="EMBL" id="QFPP01000268">
    <property type="protein sequence ID" value="PZQ70403.1"/>
    <property type="molecule type" value="Genomic_DNA"/>
</dbReference>
<gene>
    <name evidence="1" type="ORF">DI563_18445</name>
</gene>
<evidence type="ECO:0000313" key="2">
    <source>
        <dbReference type="Proteomes" id="UP000249135"/>
    </source>
</evidence>